<evidence type="ECO:0000313" key="3">
    <source>
        <dbReference type="Proteomes" id="UP001139157"/>
    </source>
</evidence>
<reference evidence="2" key="1">
    <citation type="submission" date="2022-06" db="EMBL/GenBank/DDBJ databases">
        <title>Novel species in genus nocardia.</title>
        <authorList>
            <person name="Li F."/>
        </authorList>
    </citation>
    <scope>NUCLEOTIDE SEQUENCE</scope>
    <source>
        <strain evidence="2">CDC141</strain>
    </source>
</reference>
<comment type="caution">
    <text evidence="2">The sequence shown here is derived from an EMBL/GenBank/DDBJ whole genome shotgun (WGS) entry which is preliminary data.</text>
</comment>
<proteinExistence type="predicted"/>
<name>A0A9X2E6V3_9NOCA</name>
<dbReference type="Proteomes" id="UP001139157">
    <property type="component" value="Unassembled WGS sequence"/>
</dbReference>
<evidence type="ECO:0000313" key="2">
    <source>
        <dbReference type="EMBL" id="MCM6775407.1"/>
    </source>
</evidence>
<organism evidence="2 3">
    <name type="scientific">Nocardia pulmonis</name>
    <dbReference type="NCBI Taxonomy" id="2951408"/>
    <lineage>
        <taxon>Bacteria</taxon>
        <taxon>Bacillati</taxon>
        <taxon>Actinomycetota</taxon>
        <taxon>Actinomycetes</taxon>
        <taxon>Mycobacteriales</taxon>
        <taxon>Nocardiaceae</taxon>
        <taxon>Nocardia</taxon>
    </lineage>
</organism>
<dbReference type="AlphaFoldDB" id="A0A9X2E6V3"/>
<gene>
    <name evidence="2" type="ORF">NDR86_18195</name>
</gene>
<dbReference type="RefSeq" id="WP_251913664.1">
    <property type="nucleotide sequence ID" value="NZ_JAMRXG010000007.1"/>
</dbReference>
<sequence>MIRTAGFAAATLVAGAFTVLGAGAAHAAEGTVSINGKLYENPTGCIDTGNSFQTTVGNTTEKVVLVHQGRNCTGPVIGRVDPAGLALVPNGSLEIVE</sequence>
<protein>
    <recommendedName>
        <fullName evidence="4">Secreted protein</fullName>
    </recommendedName>
</protein>
<keyword evidence="1" id="KW-0732">Signal</keyword>
<accession>A0A9X2E6V3</accession>
<keyword evidence="3" id="KW-1185">Reference proteome</keyword>
<feature type="chain" id="PRO_5040816245" description="Secreted protein" evidence="1">
    <location>
        <begin position="28"/>
        <end position="97"/>
    </location>
</feature>
<feature type="signal peptide" evidence="1">
    <location>
        <begin position="1"/>
        <end position="27"/>
    </location>
</feature>
<evidence type="ECO:0008006" key="4">
    <source>
        <dbReference type="Google" id="ProtNLM"/>
    </source>
</evidence>
<dbReference type="EMBL" id="JAMRXG010000007">
    <property type="protein sequence ID" value="MCM6775407.1"/>
    <property type="molecule type" value="Genomic_DNA"/>
</dbReference>
<evidence type="ECO:0000256" key="1">
    <source>
        <dbReference type="SAM" id="SignalP"/>
    </source>
</evidence>